<keyword evidence="3" id="KW-1185">Reference proteome</keyword>
<organism evidence="2 3">
    <name type="scientific">Mauremys mutica</name>
    <name type="common">yellowpond turtle</name>
    <dbReference type="NCBI Taxonomy" id="74926"/>
    <lineage>
        <taxon>Eukaryota</taxon>
        <taxon>Metazoa</taxon>
        <taxon>Chordata</taxon>
        <taxon>Craniata</taxon>
        <taxon>Vertebrata</taxon>
        <taxon>Euteleostomi</taxon>
        <taxon>Archelosauria</taxon>
        <taxon>Testudinata</taxon>
        <taxon>Testudines</taxon>
        <taxon>Cryptodira</taxon>
        <taxon>Durocryptodira</taxon>
        <taxon>Testudinoidea</taxon>
        <taxon>Geoemydidae</taxon>
        <taxon>Geoemydinae</taxon>
        <taxon>Mauremys</taxon>
    </lineage>
</organism>
<dbReference type="Proteomes" id="UP000827986">
    <property type="component" value="Unassembled WGS sequence"/>
</dbReference>
<accession>A0A9D3WZL5</accession>
<gene>
    <name evidence="2" type="ORF">KIL84_016708</name>
</gene>
<evidence type="ECO:0000313" key="2">
    <source>
        <dbReference type="EMBL" id="KAH1172869.1"/>
    </source>
</evidence>
<proteinExistence type="predicted"/>
<dbReference type="AlphaFoldDB" id="A0A9D3WZL5"/>
<comment type="caution">
    <text evidence="2">The sequence shown here is derived from an EMBL/GenBank/DDBJ whole genome shotgun (WGS) entry which is preliminary data.</text>
</comment>
<feature type="compositionally biased region" description="Basic and acidic residues" evidence="1">
    <location>
        <begin position="79"/>
        <end position="95"/>
    </location>
</feature>
<protein>
    <submittedName>
        <fullName evidence="2">Uncharacterized protein</fullName>
    </submittedName>
</protein>
<feature type="region of interest" description="Disordered" evidence="1">
    <location>
        <begin position="66"/>
        <end position="95"/>
    </location>
</feature>
<name>A0A9D3WZL5_9SAUR</name>
<evidence type="ECO:0000256" key="1">
    <source>
        <dbReference type="SAM" id="MobiDB-lite"/>
    </source>
</evidence>
<dbReference type="EMBL" id="JAHDVG010000482">
    <property type="protein sequence ID" value="KAH1172869.1"/>
    <property type="molecule type" value="Genomic_DNA"/>
</dbReference>
<sequence length="121" mass="13812">MKSNTAFSQFIVLYCTARYDGSFFDSFVIGDIIVHNKFTGIHIMDFHPLAGLASISLQLETSFKKFSSKGRKKGKGRNKRTEKENREKEKGKLHQIDTEKRAESCFTVLLLNISAVIFFLN</sequence>
<feature type="compositionally biased region" description="Basic residues" evidence="1">
    <location>
        <begin position="66"/>
        <end position="78"/>
    </location>
</feature>
<evidence type="ECO:0000313" key="3">
    <source>
        <dbReference type="Proteomes" id="UP000827986"/>
    </source>
</evidence>
<reference evidence="2" key="1">
    <citation type="submission" date="2021-09" db="EMBL/GenBank/DDBJ databases">
        <title>The genome of Mauremys mutica provides insights into the evolution of semi-aquatic lifestyle.</title>
        <authorList>
            <person name="Gong S."/>
            <person name="Gao Y."/>
        </authorList>
    </citation>
    <scope>NUCLEOTIDE SEQUENCE</scope>
    <source>
        <strain evidence="2">MM-2020</strain>
        <tissue evidence="2">Muscle</tissue>
    </source>
</reference>